<protein>
    <submittedName>
        <fullName evidence="1">Uncharacterized protein</fullName>
    </submittedName>
</protein>
<comment type="caution">
    <text evidence="1">The sequence shown here is derived from an EMBL/GenBank/DDBJ whole genome shotgun (WGS) entry which is preliminary data.</text>
</comment>
<organism evidence="1 2">
    <name type="scientific">Catenuloplanes indicus</name>
    <dbReference type="NCBI Taxonomy" id="137267"/>
    <lineage>
        <taxon>Bacteria</taxon>
        <taxon>Bacillati</taxon>
        <taxon>Actinomycetota</taxon>
        <taxon>Actinomycetes</taxon>
        <taxon>Micromonosporales</taxon>
        <taxon>Micromonosporaceae</taxon>
        <taxon>Catenuloplanes</taxon>
    </lineage>
</organism>
<reference evidence="1 2" key="1">
    <citation type="submission" date="2023-07" db="EMBL/GenBank/DDBJ databases">
        <title>Sequencing the genomes of 1000 actinobacteria strains.</title>
        <authorList>
            <person name="Klenk H.-P."/>
        </authorList>
    </citation>
    <scope>NUCLEOTIDE SEQUENCE [LARGE SCALE GENOMIC DNA]</scope>
    <source>
        <strain evidence="1 2">DSM 44709</strain>
    </source>
</reference>
<name>A0AAE4B4E9_9ACTN</name>
<keyword evidence="2" id="KW-1185">Reference proteome</keyword>
<sequence length="122" mass="13907">MGMRSGWKNAGLRRGDGFPGSAATIVVMRQMQLFSPVELAGMRDPAASRRRSPAHDEFRRVHRRHREWGLRQRHDRRLRDLRDRSGGEHVMLRWEAAGDQGGVRWLFPSAVARRIVAVKGGA</sequence>
<accession>A0AAE4B4E9</accession>
<proteinExistence type="predicted"/>
<dbReference type="AlphaFoldDB" id="A0AAE4B4E9"/>
<dbReference type="RefSeq" id="WP_307247986.1">
    <property type="nucleotide sequence ID" value="NZ_JAUSUZ010000001.1"/>
</dbReference>
<dbReference type="Proteomes" id="UP001240236">
    <property type="component" value="Unassembled WGS sequence"/>
</dbReference>
<evidence type="ECO:0000313" key="2">
    <source>
        <dbReference type="Proteomes" id="UP001240236"/>
    </source>
</evidence>
<gene>
    <name evidence="1" type="ORF">J2S42_007982</name>
</gene>
<evidence type="ECO:0000313" key="1">
    <source>
        <dbReference type="EMBL" id="MDQ0371313.1"/>
    </source>
</evidence>
<dbReference type="EMBL" id="JAUSUZ010000001">
    <property type="protein sequence ID" value="MDQ0371313.1"/>
    <property type="molecule type" value="Genomic_DNA"/>
</dbReference>